<evidence type="ECO:0000313" key="2">
    <source>
        <dbReference type="EMBL" id="RLV78564.1"/>
    </source>
</evidence>
<dbReference type="Pfam" id="PF03479">
    <property type="entry name" value="PCC"/>
    <property type="match status" value="1"/>
</dbReference>
<organism evidence="2 3">
    <name type="scientific">Streptomyces rapamycinicus (strain ATCC 29253 / DSM 41530 / NRRL 5491 / AYB-994)</name>
    <name type="common">Streptomyces hygroscopicus (strain ATCC 29253)</name>
    <dbReference type="NCBI Taxonomy" id="1343740"/>
    <lineage>
        <taxon>Bacteria</taxon>
        <taxon>Bacillati</taxon>
        <taxon>Actinomycetota</taxon>
        <taxon>Actinomycetes</taxon>
        <taxon>Kitasatosporales</taxon>
        <taxon>Streptomycetaceae</taxon>
        <taxon>Streptomyces</taxon>
        <taxon>Streptomyces violaceusniger group</taxon>
    </lineage>
</organism>
<protein>
    <recommendedName>
        <fullName evidence="1">PPC domain-containing protein</fullName>
    </recommendedName>
</protein>
<dbReference type="SUPFAM" id="SSF117856">
    <property type="entry name" value="AF0104/ALDC/Ptd012-like"/>
    <property type="match status" value="1"/>
</dbReference>
<dbReference type="Gene3D" id="3.30.1330.80">
    <property type="entry name" value="Hypothetical protein, similar to alpha- acetolactate decarboxylase, domain 2"/>
    <property type="match status" value="1"/>
</dbReference>
<reference evidence="2 3" key="1">
    <citation type="journal article" date="2018" name="J. Biol. Chem.">
        <title>Discovery of the actinoplanic acid pathway in Streptomyces rapamycinicus reveals a genetically conserved synergism with rapamycin.</title>
        <authorList>
            <person name="Mrak P."/>
            <person name="Krastel P."/>
            <person name="Pivk Lukancic P."/>
            <person name="Tao J."/>
            <person name="Pistorius D."/>
            <person name="Moore C.M."/>
        </authorList>
    </citation>
    <scope>NUCLEOTIDE SEQUENCE [LARGE SCALE GENOMIC DNA]</scope>
    <source>
        <strain evidence="2 3">NRRL 5491</strain>
    </source>
</reference>
<proteinExistence type="predicted"/>
<feature type="domain" description="PPC" evidence="1">
    <location>
        <begin position="6"/>
        <end position="152"/>
    </location>
</feature>
<sequence>MRAHELTTGRTFGVTFDHGEDFFDALSAFCRDHEVRQGYIPSFIGAFTEAEIVGACEKLEDPDAPVWAKTHVTNVEAFGAGTIAHDLDTGSILPHIHVSAGLKAQSADGRTSHLLSAKVQFLSELLIIEVVSPNMTRPRNHALYDVPLLTFGAPE</sequence>
<evidence type="ECO:0000259" key="1">
    <source>
        <dbReference type="PROSITE" id="PS51742"/>
    </source>
</evidence>
<accession>A0A0A0NQ32</accession>
<dbReference type="HOGENOM" id="CLU_1694576_0_0_11"/>
<dbReference type="InterPro" id="IPR005175">
    <property type="entry name" value="PPC_dom"/>
</dbReference>
<dbReference type="PROSITE" id="PS51742">
    <property type="entry name" value="PPC"/>
    <property type="match status" value="1"/>
</dbReference>
<dbReference type="Proteomes" id="UP000281594">
    <property type="component" value="Unassembled WGS sequence"/>
</dbReference>
<dbReference type="RefSeq" id="WP_020871761.1">
    <property type="nucleotide sequence ID" value="NC_022785.1"/>
</dbReference>
<gene>
    <name evidence="2" type="ORF">D3C57_109305</name>
</gene>
<dbReference type="AlphaFoldDB" id="A0A0A0NQ32"/>
<dbReference type="KEGG" id="src:M271_34355"/>
<name>A0A0A0NQ32_STRRN</name>
<dbReference type="eggNOG" id="COG1661">
    <property type="taxonomic scope" value="Bacteria"/>
</dbReference>
<evidence type="ECO:0000313" key="3">
    <source>
        <dbReference type="Proteomes" id="UP000281594"/>
    </source>
</evidence>
<comment type="caution">
    <text evidence="2">The sequence shown here is derived from an EMBL/GenBank/DDBJ whole genome shotgun (WGS) entry which is preliminary data.</text>
</comment>
<dbReference type="CDD" id="cd11378">
    <property type="entry name" value="DUF296"/>
    <property type="match status" value="1"/>
</dbReference>
<dbReference type="EMBL" id="QYCY01000001">
    <property type="protein sequence ID" value="RLV78564.1"/>
    <property type="molecule type" value="Genomic_DNA"/>
</dbReference>